<evidence type="ECO:0000256" key="1">
    <source>
        <dbReference type="SAM" id="Phobius"/>
    </source>
</evidence>
<accession>X1SMZ7</accession>
<feature type="non-terminal residue" evidence="2">
    <location>
        <position position="93"/>
    </location>
</feature>
<dbReference type="Pfam" id="PF06210">
    <property type="entry name" value="DUF1003"/>
    <property type="match status" value="1"/>
</dbReference>
<proteinExistence type="predicted"/>
<evidence type="ECO:0000313" key="2">
    <source>
        <dbReference type="EMBL" id="GAI69179.1"/>
    </source>
</evidence>
<dbReference type="PANTHER" id="PTHR41386:SF1">
    <property type="entry name" value="MEMBRANE PROTEIN"/>
    <property type="match status" value="1"/>
</dbReference>
<protein>
    <recommendedName>
        <fullName evidence="3">Cyclic nucleotide-binding domain-containing protein</fullName>
    </recommendedName>
</protein>
<dbReference type="EMBL" id="BARV01044103">
    <property type="protein sequence ID" value="GAI69179.1"/>
    <property type="molecule type" value="Genomic_DNA"/>
</dbReference>
<evidence type="ECO:0008006" key="3">
    <source>
        <dbReference type="Google" id="ProtNLM"/>
    </source>
</evidence>
<dbReference type="AlphaFoldDB" id="X1SMZ7"/>
<keyword evidence="1" id="KW-1133">Transmembrane helix</keyword>
<keyword evidence="1" id="KW-0472">Membrane</keyword>
<name>X1SMZ7_9ZZZZ</name>
<feature type="transmembrane region" description="Helical" evidence="1">
    <location>
        <begin position="7"/>
        <end position="29"/>
    </location>
</feature>
<feature type="non-terminal residue" evidence="2">
    <location>
        <position position="1"/>
    </location>
</feature>
<dbReference type="PANTHER" id="PTHR41386">
    <property type="entry name" value="INTEGRAL MEMBRANE PROTEIN-RELATED"/>
    <property type="match status" value="1"/>
</dbReference>
<keyword evidence="1" id="KW-0812">Transmembrane</keyword>
<organism evidence="2">
    <name type="scientific">marine sediment metagenome</name>
    <dbReference type="NCBI Taxonomy" id="412755"/>
    <lineage>
        <taxon>unclassified sequences</taxon>
        <taxon>metagenomes</taxon>
        <taxon>ecological metagenomes</taxon>
    </lineage>
</organism>
<sequence>TKWAGSWTFILSFFVFIAIWMSLNIYLLIEYKIGKPWDPYPFILLNLVLSCLAAIQAPIILMSQNRTTQRDRLKAEFDYRVNKKTEKEVREIK</sequence>
<comment type="caution">
    <text evidence="2">The sequence shown here is derived from an EMBL/GenBank/DDBJ whole genome shotgun (WGS) entry which is preliminary data.</text>
</comment>
<feature type="transmembrane region" description="Helical" evidence="1">
    <location>
        <begin position="41"/>
        <end position="62"/>
    </location>
</feature>
<dbReference type="InterPro" id="IPR010406">
    <property type="entry name" value="DUF1003"/>
</dbReference>
<reference evidence="2" key="1">
    <citation type="journal article" date="2014" name="Front. Microbiol.">
        <title>High frequency of phylogenetically diverse reductive dehalogenase-homologous genes in deep subseafloor sedimentary metagenomes.</title>
        <authorList>
            <person name="Kawai M."/>
            <person name="Futagami T."/>
            <person name="Toyoda A."/>
            <person name="Takaki Y."/>
            <person name="Nishi S."/>
            <person name="Hori S."/>
            <person name="Arai W."/>
            <person name="Tsubouchi T."/>
            <person name="Morono Y."/>
            <person name="Uchiyama I."/>
            <person name="Ito T."/>
            <person name="Fujiyama A."/>
            <person name="Inagaki F."/>
            <person name="Takami H."/>
        </authorList>
    </citation>
    <scope>NUCLEOTIDE SEQUENCE</scope>
    <source>
        <strain evidence="2">Expedition CK06-06</strain>
    </source>
</reference>
<gene>
    <name evidence="2" type="ORF">S06H3_65472</name>
</gene>